<proteinExistence type="predicted"/>
<dbReference type="PANTHER" id="PTHR30273">
    <property type="entry name" value="PERIPLASMIC SIGNAL SENSOR AND SIGMA FACTOR ACTIVATOR FECR-RELATED"/>
    <property type="match status" value="1"/>
</dbReference>
<reference evidence="2" key="1">
    <citation type="submission" date="2022-10" db="EMBL/GenBank/DDBJ databases">
        <title>Luteolibacter sp. GHJ8, whole genome shotgun sequencing project.</title>
        <authorList>
            <person name="Zhao G."/>
            <person name="Shen L."/>
        </authorList>
    </citation>
    <scope>NUCLEOTIDE SEQUENCE</scope>
    <source>
        <strain evidence="2">GHJ8</strain>
    </source>
</reference>
<keyword evidence="1" id="KW-1133">Transmembrane helix</keyword>
<accession>A0ABT3G945</accession>
<gene>
    <name evidence="2" type="ORF">OJ996_22465</name>
</gene>
<dbReference type="InterPro" id="IPR012373">
    <property type="entry name" value="Ferrdict_sens_TM"/>
</dbReference>
<dbReference type="Proteomes" id="UP001165653">
    <property type="component" value="Unassembled WGS sequence"/>
</dbReference>
<evidence type="ECO:0000256" key="1">
    <source>
        <dbReference type="SAM" id="Phobius"/>
    </source>
</evidence>
<evidence type="ECO:0000313" key="3">
    <source>
        <dbReference type="Proteomes" id="UP001165653"/>
    </source>
</evidence>
<name>A0ABT3G945_9BACT</name>
<comment type="caution">
    <text evidence="2">The sequence shown here is derived from an EMBL/GenBank/DDBJ whole genome shotgun (WGS) entry which is preliminary data.</text>
</comment>
<protein>
    <submittedName>
        <fullName evidence="2">FecR family protein</fullName>
    </submittedName>
</protein>
<dbReference type="Gene3D" id="2.60.120.1440">
    <property type="match status" value="1"/>
</dbReference>
<organism evidence="2 3">
    <name type="scientific">Luteolibacter rhizosphaerae</name>
    <dbReference type="NCBI Taxonomy" id="2989719"/>
    <lineage>
        <taxon>Bacteria</taxon>
        <taxon>Pseudomonadati</taxon>
        <taxon>Verrucomicrobiota</taxon>
        <taxon>Verrucomicrobiia</taxon>
        <taxon>Verrucomicrobiales</taxon>
        <taxon>Verrucomicrobiaceae</taxon>
        <taxon>Luteolibacter</taxon>
    </lineage>
</organism>
<keyword evidence="3" id="KW-1185">Reference proteome</keyword>
<sequence>MSRRPPHPKLRALVDRLHDGPPLSKTEVAQLEELLEDDEALAYYLEVSQQEALLASVIPAESPVIAPGPRILRFPRPLLIAAGAAAACLLFALGLGFGRWLDQPASAIAVDTGTDPLPSAPPARITGMVGVQWTDESKPHQIDLNPGANQISIASGLVELTYASGVSVTLEGPADYEVVGHEEGRLGKGKLYTTVPKGAEGFKVHYSGGIVEDLGTEFAMDALPDGSTEVGVFSGKIKLHSSGREAITLFENQSLLQSADAAEPLQAVPLDRKKFVPKLPARDFRWEVDSPAEQELSFDVTHLLWKPAKYRAIFKWMNGPDAAEIRDVRLYRDDKLVTADDHAGRTGVLRFVSDNIYALDVFPGSYARGRWTVVVRIRTMDRKGGGLAETSVPIRSQGILQFEEGLVTGAGVDEFVGRWSYRHMGDLFVREFHPDGSVSLTRNGVNEAGAWGSGHWSVRNGQLDITFPDKQLVERHVLRDAKTLIFTSNPYENAIKASGD</sequence>
<keyword evidence="1" id="KW-0472">Membrane</keyword>
<dbReference type="EMBL" id="JAPDDR010000014">
    <property type="protein sequence ID" value="MCW1916369.1"/>
    <property type="molecule type" value="Genomic_DNA"/>
</dbReference>
<keyword evidence="1" id="KW-0812">Transmembrane</keyword>
<dbReference type="PANTHER" id="PTHR30273:SF2">
    <property type="entry name" value="PROTEIN FECR"/>
    <property type="match status" value="1"/>
</dbReference>
<evidence type="ECO:0000313" key="2">
    <source>
        <dbReference type="EMBL" id="MCW1916369.1"/>
    </source>
</evidence>
<feature type="transmembrane region" description="Helical" evidence="1">
    <location>
        <begin position="78"/>
        <end position="101"/>
    </location>
</feature>